<evidence type="ECO:0000313" key="1">
    <source>
        <dbReference type="EMBL" id="KIM81572.1"/>
    </source>
</evidence>
<dbReference type="EMBL" id="KN832998">
    <property type="protein sequence ID" value="KIM81572.1"/>
    <property type="molecule type" value="Genomic_DNA"/>
</dbReference>
<reference evidence="2" key="2">
    <citation type="submission" date="2015-01" db="EMBL/GenBank/DDBJ databases">
        <title>Evolutionary Origins and Diversification of the Mycorrhizal Mutualists.</title>
        <authorList>
            <consortium name="DOE Joint Genome Institute"/>
            <consortium name="Mycorrhizal Genomics Consortium"/>
            <person name="Kohler A."/>
            <person name="Kuo A."/>
            <person name="Nagy L.G."/>
            <person name="Floudas D."/>
            <person name="Copeland A."/>
            <person name="Barry K.W."/>
            <person name="Cichocki N."/>
            <person name="Veneault-Fourrey C."/>
            <person name="LaButti K."/>
            <person name="Lindquist E.A."/>
            <person name="Lipzen A."/>
            <person name="Lundell T."/>
            <person name="Morin E."/>
            <person name="Murat C."/>
            <person name="Riley R."/>
            <person name="Ohm R."/>
            <person name="Sun H."/>
            <person name="Tunlid A."/>
            <person name="Henrissat B."/>
            <person name="Grigoriev I.V."/>
            <person name="Hibbett D.S."/>
            <person name="Martin F."/>
        </authorList>
    </citation>
    <scope>NUCLEOTIDE SEQUENCE [LARGE SCALE GENOMIC DNA]</scope>
    <source>
        <strain evidence="2">F 1598</strain>
    </source>
</reference>
<dbReference type="Proteomes" id="UP000054166">
    <property type="component" value="Unassembled WGS sequence"/>
</dbReference>
<dbReference type="InParanoid" id="A0A0C3BW25"/>
<reference evidence="1 2" key="1">
    <citation type="submission" date="2014-04" db="EMBL/GenBank/DDBJ databases">
        <authorList>
            <consortium name="DOE Joint Genome Institute"/>
            <person name="Kuo A."/>
            <person name="Tarkka M."/>
            <person name="Buscot F."/>
            <person name="Kohler A."/>
            <person name="Nagy L.G."/>
            <person name="Floudas D."/>
            <person name="Copeland A."/>
            <person name="Barry K.W."/>
            <person name="Cichocki N."/>
            <person name="Veneault-Fourrey C."/>
            <person name="LaButti K."/>
            <person name="Lindquist E.A."/>
            <person name="Lipzen A."/>
            <person name="Lundell T."/>
            <person name="Morin E."/>
            <person name="Murat C."/>
            <person name="Sun H."/>
            <person name="Tunlid A."/>
            <person name="Henrissat B."/>
            <person name="Grigoriev I.V."/>
            <person name="Hibbett D.S."/>
            <person name="Martin F."/>
            <person name="Nordberg H.P."/>
            <person name="Cantor M.N."/>
            <person name="Hua S.X."/>
        </authorList>
    </citation>
    <scope>NUCLEOTIDE SEQUENCE [LARGE SCALE GENOMIC DNA]</scope>
    <source>
        <strain evidence="1 2">F 1598</strain>
    </source>
</reference>
<sequence length="77" mass="9059">MRVKYMLEVVYSAHMRIDHCLLSRHLLILLRFPQGLFGLSLIPLPFECVYLMSPWALRYRDTSTSFGCQSVSLRQRP</sequence>
<dbReference type="HOGENOM" id="CLU_2644760_0_0_1"/>
<gene>
    <name evidence="1" type="ORF">PILCRDRAFT_821355</name>
</gene>
<organism evidence="1 2">
    <name type="scientific">Piloderma croceum (strain F 1598)</name>
    <dbReference type="NCBI Taxonomy" id="765440"/>
    <lineage>
        <taxon>Eukaryota</taxon>
        <taxon>Fungi</taxon>
        <taxon>Dikarya</taxon>
        <taxon>Basidiomycota</taxon>
        <taxon>Agaricomycotina</taxon>
        <taxon>Agaricomycetes</taxon>
        <taxon>Agaricomycetidae</taxon>
        <taxon>Atheliales</taxon>
        <taxon>Atheliaceae</taxon>
        <taxon>Piloderma</taxon>
    </lineage>
</organism>
<name>A0A0C3BW25_PILCF</name>
<feature type="non-terminal residue" evidence="1">
    <location>
        <position position="77"/>
    </location>
</feature>
<keyword evidence="2" id="KW-1185">Reference proteome</keyword>
<proteinExistence type="predicted"/>
<dbReference type="AlphaFoldDB" id="A0A0C3BW25"/>
<accession>A0A0C3BW25</accession>
<protein>
    <submittedName>
        <fullName evidence="1">Uncharacterized protein</fullName>
    </submittedName>
</protein>
<evidence type="ECO:0000313" key="2">
    <source>
        <dbReference type="Proteomes" id="UP000054166"/>
    </source>
</evidence>